<proteinExistence type="predicted"/>
<evidence type="ECO:0000313" key="2">
    <source>
        <dbReference type="EMBL" id="KAF9053988.1"/>
    </source>
</evidence>
<accession>A0A9P5TX82</accession>
<organism evidence="2 3">
    <name type="scientific">Rhodocollybia butyracea</name>
    <dbReference type="NCBI Taxonomy" id="206335"/>
    <lineage>
        <taxon>Eukaryota</taxon>
        <taxon>Fungi</taxon>
        <taxon>Dikarya</taxon>
        <taxon>Basidiomycota</taxon>
        <taxon>Agaricomycotina</taxon>
        <taxon>Agaricomycetes</taxon>
        <taxon>Agaricomycetidae</taxon>
        <taxon>Agaricales</taxon>
        <taxon>Marasmiineae</taxon>
        <taxon>Omphalotaceae</taxon>
        <taxon>Rhodocollybia</taxon>
    </lineage>
</organism>
<dbReference type="AlphaFoldDB" id="A0A9P5TX82"/>
<dbReference type="OrthoDB" id="2638305at2759"/>
<feature type="region of interest" description="Disordered" evidence="1">
    <location>
        <begin position="890"/>
        <end position="914"/>
    </location>
</feature>
<reference evidence="2" key="1">
    <citation type="submission" date="2020-11" db="EMBL/GenBank/DDBJ databases">
        <authorList>
            <consortium name="DOE Joint Genome Institute"/>
            <person name="Ahrendt S."/>
            <person name="Riley R."/>
            <person name="Andreopoulos W."/>
            <person name="Labutti K."/>
            <person name="Pangilinan J."/>
            <person name="Ruiz-Duenas F.J."/>
            <person name="Barrasa J.M."/>
            <person name="Sanchez-Garcia M."/>
            <person name="Camarero S."/>
            <person name="Miyauchi S."/>
            <person name="Serrano A."/>
            <person name="Linde D."/>
            <person name="Babiker R."/>
            <person name="Drula E."/>
            <person name="Ayuso-Fernandez I."/>
            <person name="Pacheco R."/>
            <person name="Padilla G."/>
            <person name="Ferreira P."/>
            <person name="Barriuso J."/>
            <person name="Kellner H."/>
            <person name="Castanera R."/>
            <person name="Alfaro M."/>
            <person name="Ramirez L."/>
            <person name="Pisabarro A.G."/>
            <person name="Kuo A."/>
            <person name="Tritt A."/>
            <person name="Lipzen A."/>
            <person name="He G."/>
            <person name="Yan M."/>
            <person name="Ng V."/>
            <person name="Cullen D."/>
            <person name="Martin F."/>
            <person name="Rosso M.-N."/>
            <person name="Henrissat B."/>
            <person name="Hibbett D."/>
            <person name="Martinez A.T."/>
            <person name="Grigoriev I.V."/>
        </authorList>
    </citation>
    <scope>NUCLEOTIDE SEQUENCE</scope>
    <source>
        <strain evidence="2">AH 40177</strain>
    </source>
</reference>
<protein>
    <submittedName>
        <fullName evidence="2">Uncharacterized protein</fullName>
    </submittedName>
</protein>
<sequence length="1013" mass="112995">MSVFEPAAVLATLKSLEAPSKQASFAREWTVNVEKRAQQWEKNRSKSSQSVNTDQLLWDAHIVEYVNYMHEKRKNFVPVPEIHTINQLGKDGLALVLESGAGSKSENKAEEESGEILEEETVRVCTSTTNAKWQHYEIPRGIPHFSKRCALTRELYDFIVEVHPSLTSGGMAEHIKQLHLTEYHKDRLDYVKLYELRGNTPFKPLALKAFSSPFDTSGYDGTSITDDLITDIFCNFTETTRHEESAEYLRTLSGRVLSFDHTFRTARKANIISSDGDLSNPLKGGLFDVINEDNEIVYWSMANDEINESLQGLKQRYTQLDEPDPDEAIADNCCHIESAVKPAFPHTHVGMDVYHFVHRYTDTLSDGTKNPKYTLVAADLTNAILKVQAKNSPTGMAEYRSAEEQTQKLSLVYDTWEHNGGVWTSRTKKVHEEQMKHVRKGCLTRTRNDIRSDGSHIEGTHKGWNSLQRAQPSGLVMMTALGSDFVLRRNLRTAWSRQGNSDFRPLTRTFVDETYGSHHIRLVNQYIQSFNALLSRSINKTENGKIAQLPALRLIHSGEKFALVCSEHALTFGGLFVIKTEFDEDIVPGAELEPEVICEVEPGMATSFATLPSAGPSALETISNVKTVITSMPESSGQLDINDPNLITMDLDESEQLSHLTSLSTVAGKRKAIAPENHSDVKKPRLATSISSPIHPFFSLASASAPLPAPSSFPNTPVAQKTDVSDLIAPLPLPPSEPMSSTAPNGPKLSRSQIFFQLHTEIHPDSLIIKGDDQFFLFMDMREGLKWTSFGMTPNKWVTATTVYNQRLSASQPNAVPKTPCALLKKLAEVEEIIHNKIAKNDFTSHSGQGSERFWKRHCYSVSLTKPGNESSSRKQATCQRCGRILYPGPTNSSENHKRSICSDGAPQKSKVPIPYPQPDGIFTRGKEFHALTFLSKVRELYGLMASHSGTQDVPMEYWAFAELFISNMKQGKDGDFLFNLSCLGNIALAPNTPGSILVTIDDIQYLRVSSLR</sequence>
<keyword evidence="3" id="KW-1185">Reference proteome</keyword>
<dbReference type="Proteomes" id="UP000772434">
    <property type="component" value="Unassembled WGS sequence"/>
</dbReference>
<name>A0A9P5TX82_9AGAR</name>
<gene>
    <name evidence="2" type="ORF">BDP27DRAFT_1454507</name>
</gene>
<evidence type="ECO:0000256" key="1">
    <source>
        <dbReference type="SAM" id="MobiDB-lite"/>
    </source>
</evidence>
<evidence type="ECO:0000313" key="3">
    <source>
        <dbReference type="Proteomes" id="UP000772434"/>
    </source>
</evidence>
<comment type="caution">
    <text evidence="2">The sequence shown here is derived from an EMBL/GenBank/DDBJ whole genome shotgun (WGS) entry which is preliminary data.</text>
</comment>
<dbReference type="EMBL" id="JADNRY010000441">
    <property type="protein sequence ID" value="KAF9053988.1"/>
    <property type="molecule type" value="Genomic_DNA"/>
</dbReference>